<dbReference type="PANTHER" id="PTHR32278">
    <property type="entry name" value="F-BOX DOMAIN-CONTAINING PROTEIN"/>
    <property type="match status" value="1"/>
</dbReference>
<reference evidence="1 2" key="1">
    <citation type="journal article" date="2020" name="Mol. Plant">
        <title>The Chromosome-Based Rubber Tree Genome Provides New Insights into Spurge Genome Evolution and Rubber Biosynthesis.</title>
        <authorList>
            <person name="Liu J."/>
            <person name="Shi C."/>
            <person name="Shi C.C."/>
            <person name="Li W."/>
            <person name="Zhang Q.J."/>
            <person name="Zhang Y."/>
            <person name="Li K."/>
            <person name="Lu H.F."/>
            <person name="Shi C."/>
            <person name="Zhu S.T."/>
            <person name="Xiao Z.Y."/>
            <person name="Nan H."/>
            <person name="Yue Y."/>
            <person name="Zhu X.G."/>
            <person name="Wu Y."/>
            <person name="Hong X.N."/>
            <person name="Fan G.Y."/>
            <person name="Tong Y."/>
            <person name="Zhang D."/>
            <person name="Mao C.L."/>
            <person name="Liu Y.L."/>
            <person name="Hao S.J."/>
            <person name="Liu W.Q."/>
            <person name="Lv M.Q."/>
            <person name="Zhang H.B."/>
            <person name="Liu Y."/>
            <person name="Hu-Tang G.R."/>
            <person name="Wang J.P."/>
            <person name="Wang J.H."/>
            <person name="Sun Y.H."/>
            <person name="Ni S.B."/>
            <person name="Chen W.B."/>
            <person name="Zhang X.C."/>
            <person name="Jiao Y.N."/>
            <person name="Eichler E.E."/>
            <person name="Li G.H."/>
            <person name="Liu X."/>
            <person name="Gao L.Z."/>
        </authorList>
    </citation>
    <scope>NUCLEOTIDE SEQUENCE [LARGE SCALE GENOMIC DNA]</scope>
    <source>
        <strain evidence="2">cv. GT1</strain>
        <tissue evidence="1">Leaf</tissue>
    </source>
</reference>
<name>A0A6A6N2C8_HEVBR</name>
<dbReference type="Pfam" id="PF14299">
    <property type="entry name" value="PP2"/>
    <property type="match status" value="1"/>
</dbReference>
<evidence type="ECO:0000313" key="2">
    <source>
        <dbReference type="Proteomes" id="UP000467840"/>
    </source>
</evidence>
<dbReference type="EMBL" id="JAAGAX010000003">
    <property type="protein sequence ID" value="KAF2319557.1"/>
    <property type="molecule type" value="Genomic_DNA"/>
</dbReference>
<dbReference type="AlphaFoldDB" id="A0A6A6N2C8"/>
<dbReference type="PANTHER" id="PTHR32278:SF111">
    <property type="entry name" value="F-BOX PROTEIN PP2-B12-RELATED"/>
    <property type="match status" value="1"/>
</dbReference>
<comment type="caution">
    <text evidence="1">The sequence shown here is derived from an EMBL/GenBank/DDBJ whole genome shotgun (WGS) entry which is preliminary data.</text>
</comment>
<dbReference type="Proteomes" id="UP000467840">
    <property type="component" value="Chromosome 10"/>
</dbReference>
<evidence type="ECO:0000313" key="1">
    <source>
        <dbReference type="EMBL" id="KAF2319557.1"/>
    </source>
</evidence>
<gene>
    <name evidence="1" type="ORF">GH714_016979</name>
</gene>
<protein>
    <recommendedName>
        <fullName evidence="3">F-box domain-containing protein</fullName>
    </recommendedName>
</protein>
<organism evidence="1 2">
    <name type="scientific">Hevea brasiliensis</name>
    <name type="common">Para rubber tree</name>
    <name type="synonym">Siphonia brasiliensis</name>
    <dbReference type="NCBI Taxonomy" id="3981"/>
    <lineage>
        <taxon>Eukaryota</taxon>
        <taxon>Viridiplantae</taxon>
        <taxon>Streptophyta</taxon>
        <taxon>Embryophyta</taxon>
        <taxon>Tracheophyta</taxon>
        <taxon>Spermatophyta</taxon>
        <taxon>Magnoliopsida</taxon>
        <taxon>eudicotyledons</taxon>
        <taxon>Gunneridae</taxon>
        <taxon>Pentapetalae</taxon>
        <taxon>rosids</taxon>
        <taxon>fabids</taxon>
        <taxon>Malpighiales</taxon>
        <taxon>Euphorbiaceae</taxon>
        <taxon>Crotonoideae</taxon>
        <taxon>Micrandreae</taxon>
        <taxon>Hevea</taxon>
    </lineage>
</organism>
<evidence type="ECO:0008006" key="3">
    <source>
        <dbReference type="Google" id="ProtNLM"/>
    </source>
</evidence>
<accession>A0A6A6N2C8</accession>
<proteinExistence type="predicted"/>
<keyword evidence="2" id="KW-1185">Reference proteome</keyword>
<dbReference type="InterPro" id="IPR025886">
    <property type="entry name" value="PP2-like"/>
</dbReference>
<sequence length="138" mass="15561">MTEIEFPSRKPPYIGAPEVLPDVCRQSSQPLLFSDSHRRWQNELCIGEMDREEMLHAFRKGPYTCLDRVSGLQPSVAAGESYGKYPKERVDGWLEIELGEFNSENGGDGKLKINLQVKGDHWKSGISVQGIEIRPKGD</sequence>